<gene>
    <name evidence="18" type="ORF">CEPIT_LOCUS7122</name>
</gene>
<evidence type="ECO:0000256" key="12">
    <source>
        <dbReference type="ARBA" id="ARBA00047984"/>
    </source>
</evidence>
<evidence type="ECO:0000256" key="9">
    <source>
        <dbReference type="ARBA" id="ARBA00022840"/>
    </source>
</evidence>
<dbReference type="FunFam" id="3.40.50.300:FF:000449">
    <property type="entry name" value="Probable ATP-dependent RNA helicase DDX41"/>
    <property type="match status" value="1"/>
</dbReference>
<dbReference type="InterPro" id="IPR044113">
    <property type="entry name" value="DEADc_DDX41"/>
</dbReference>
<dbReference type="AlphaFoldDB" id="A0AAV0CN97"/>
<keyword evidence="5" id="KW-0863">Zinc-finger</keyword>
<keyword evidence="8" id="KW-0862">Zinc</keyword>
<dbReference type="GO" id="GO:0016787">
    <property type="term" value="F:hydrolase activity"/>
    <property type="evidence" value="ECO:0007669"/>
    <property type="project" value="UniProtKB-KW"/>
</dbReference>
<comment type="caution">
    <text evidence="18">The sequence shown here is derived from an EMBL/GenBank/DDBJ whole genome shotgun (WGS) entry which is preliminary data.</text>
</comment>
<dbReference type="EC" id="3.6.4.13" evidence="2"/>
<feature type="domain" description="Helicase ATP-binding" evidence="15">
    <location>
        <begin position="241"/>
        <end position="425"/>
    </location>
</feature>
<organism evidence="18 19">
    <name type="scientific">Cuscuta epithymum</name>
    <dbReference type="NCBI Taxonomy" id="186058"/>
    <lineage>
        <taxon>Eukaryota</taxon>
        <taxon>Viridiplantae</taxon>
        <taxon>Streptophyta</taxon>
        <taxon>Embryophyta</taxon>
        <taxon>Tracheophyta</taxon>
        <taxon>Spermatophyta</taxon>
        <taxon>Magnoliopsida</taxon>
        <taxon>eudicotyledons</taxon>
        <taxon>Gunneridae</taxon>
        <taxon>Pentapetalae</taxon>
        <taxon>asterids</taxon>
        <taxon>lamiids</taxon>
        <taxon>Solanales</taxon>
        <taxon>Convolvulaceae</taxon>
        <taxon>Cuscuteae</taxon>
        <taxon>Cuscuta</taxon>
        <taxon>Cuscuta subgen. Cuscuta</taxon>
    </lineage>
</organism>
<keyword evidence="4" id="KW-0547">Nucleotide-binding</keyword>
<evidence type="ECO:0000259" key="17">
    <source>
        <dbReference type="PROSITE" id="PS51195"/>
    </source>
</evidence>
<dbReference type="EMBL" id="CAMAPF010000034">
    <property type="protein sequence ID" value="CAH9079978.1"/>
    <property type="molecule type" value="Genomic_DNA"/>
</dbReference>
<evidence type="ECO:0000259" key="15">
    <source>
        <dbReference type="PROSITE" id="PS51192"/>
    </source>
</evidence>
<dbReference type="InterPro" id="IPR027417">
    <property type="entry name" value="P-loop_NTPase"/>
</dbReference>
<dbReference type="PROSITE" id="PS51192">
    <property type="entry name" value="HELICASE_ATP_BIND_1"/>
    <property type="match status" value="1"/>
</dbReference>
<keyword evidence="14" id="KW-0812">Transmembrane</keyword>
<evidence type="ECO:0000256" key="2">
    <source>
        <dbReference type="ARBA" id="ARBA00012552"/>
    </source>
</evidence>
<evidence type="ECO:0000256" key="4">
    <source>
        <dbReference type="ARBA" id="ARBA00022741"/>
    </source>
</evidence>
<dbReference type="GO" id="GO:0009536">
    <property type="term" value="C:plastid"/>
    <property type="evidence" value="ECO:0007669"/>
    <property type="project" value="UniProtKB-SubCell"/>
</dbReference>
<comment type="catalytic activity">
    <reaction evidence="12">
        <text>ATP + H2O = ADP + phosphate + H(+)</text>
        <dbReference type="Rhea" id="RHEA:13065"/>
        <dbReference type="ChEBI" id="CHEBI:15377"/>
        <dbReference type="ChEBI" id="CHEBI:15378"/>
        <dbReference type="ChEBI" id="CHEBI:30616"/>
        <dbReference type="ChEBI" id="CHEBI:43474"/>
        <dbReference type="ChEBI" id="CHEBI:456216"/>
        <dbReference type="EC" id="3.6.4.13"/>
    </reaction>
</comment>
<evidence type="ECO:0000256" key="13">
    <source>
        <dbReference type="PROSITE-ProRule" id="PRU00552"/>
    </source>
</evidence>
<keyword evidence="19" id="KW-1185">Reference proteome</keyword>
<dbReference type="SMART" id="SM00490">
    <property type="entry name" value="HELICc"/>
    <property type="match status" value="1"/>
</dbReference>
<evidence type="ECO:0000256" key="5">
    <source>
        <dbReference type="ARBA" id="ARBA00022771"/>
    </source>
</evidence>
<comment type="subcellular location">
    <subcellularLocation>
        <location evidence="1">Plastid</location>
    </subcellularLocation>
</comment>
<dbReference type="GO" id="GO:0005634">
    <property type="term" value="C:nucleus"/>
    <property type="evidence" value="ECO:0007669"/>
    <property type="project" value="UniProtKB-ARBA"/>
</dbReference>
<evidence type="ECO:0000256" key="3">
    <source>
        <dbReference type="ARBA" id="ARBA00022723"/>
    </source>
</evidence>
<dbReference type="PROSITE" id="PS51194">
    <property type="entry name" value="HELICASE_CTER"/>
    <property type="match status" value="1"/>
</dbReference>
<accession>A0AAV0CN97</accession>
<evidence type="ECO:0000256" key="6">
    <source>
        <dbReference type="ARBA" id="ARBA00022801"/>
    </source>
</evidence>
<dbReference type="PROSITE" id="PS51195">
    <property type="entry name" value="Q_MOTIF"/>
    <property type="match status" value="1"/>
</dbReference>
<evidence type="ECO:0000256" key="11">
    <source>
        <dbReference type="ARBA" id="ARBA00023594"/>
    </source>
</evidence>
<dbReference type="FunFam" id="3.40.50.300:FF:000657">
    <property type="entry name" value="Probable ATP-dependent RNA helicase DDX41"/>
    <property type="match status" value="1"/>
</dbReference>
<dbReference type="Gene3D" id="3.40.50.300">
    <property type="entry name" value="P-loop containing nucleotide triphosphate hydrolases"/>
    <property type="match status" value="2"/>
</dbReference>
<dbReference type="InterPro" id="IPR014014">
    <property type="entry name" value="RNA_helicase_DEAD_Q_motif"/>
</dbReference>
<dbReference type="InterPro" id="IPR011545">
    <property type="entry name" value="DEAD/DEAH_box_helicase_dom"/>
</dbReference>
<dbReference type="Pfam" id="PF00270">
    <property type="entry name" value="DEAD"/>
    <property type="match status" value="1"/>
</dbReference>
<proteinExistence type="inferred from homology"/>
<evidence type="ECO:0000256" key="14">
    <source>
        <dbReference type="SAM" id="Phobius"/>
    </source>
</evidence>
<keyword evidence="14" id="KW-0472">Membrane</keyword>
<keyword evidence="3" id="KW-0479">Metal-binding</keyword>
<evidence type="ECO:0000313" key="18">
    <source>
        <dbReference type="EMBL" id="CAH9079978.1"/>
    </source>
</evidence>
<evidence type="ECO:0000256" key="10">
    <source>
        <dbReference type="ARBA" id="ARBA00022884"/>
    </source>
</evidence>
<evidence type="ECO:0000256" key="7">
    <source>
        <dbReference type="ARBA" id="ARBA00022806"/>
    </source>
</evidence>
<keyword evidence="10" id="KW-0694">RNA-binding</keyword>
<feature type="transmembrane region" description="Helical" evidence="14">
    <location>
        <begin position="12"/>
        <end position="28"/>
    </location>
</feature>
<evidence type="ECO:0000256" key="1">
    <source>
        <dbReference type="ARBA" id="ARBA00004474"/>
    </source>
</evidence>
<sequence length="656" mass="74006">MYTSSFIRSSFLRLAYYFILFYSVWYFLDYRSKTLVYAGAAYSNLWTQSLLNNTALVVFPMAVHMNMEYEDDDDYVEYVPVAKRKALEAQKILQRTGESTQSKKEAEETKQVEEKTSLLMKATQLKKEMPDVSVAEQIFQQEREIIEHLSDRKALMSVRELAKGINYTDPMFTGWKPPLGIRRMRKRSRDSILKQWHILVDGDDTPPPIKNFKDMRFPKPILDKLKSKGIVQPTPIQVQGLPVVLSGRDMIGIAFTGSGKTLVFVLPLIMVALQEEIMMPIARGEGPFGLIICPSRELARQTYEVIEEFLEPLKEAGYPEIRSLLCIGGTDMKSQLDVVKKGVHIVVATPGRLKDMLAKKKMSLDNCRYLTLDEADRLVDLGFEDDIREVFDRFKSQRQTLLFSATMPAKIQSFAQSALVKPITVNVGRAGSANLEVIQEVEYVKQEAKLLYLCPCVKKTPPPVLIFCENKSDVDKIHEYLLLKGVEAVSIHGGKDQEEREYAISSFKAGKKDVLVATDIASKGLDFPDIQHVINYDMPAEIENYIHRIGRTGRCGKTGIATTFINKTQSPTTLLDLKRLLQEANQRIPPVLAELETPGEDADAIITNASGVKGCAYCGGLGHRILDCPKLEHHKTQQIANQRRDYFGSGGYRGEI</sequence>
<evidence type="ECO:0000259" key="16">
    <source>
        <dbReference type="PROSITE" id="PS51194"/>
    </source>
</evidence>
<keyword evidence="14" id="KW-1133">Transmembrane helix</keyword>
<dbReference type="PANTHER" id="PTHR47958">
    <property type="entry name" value="ATP-DEPENDENT RNA HELICASE DBP3"/>
    <property type="match status" value="1"/>
</dbReference>
<reference evidence="18" key="1">
    <citation type="submission" date="2022-07" db="EMBL/GenBank/DDBJ databases">
        <authorList>
            <person name="Macas J."/>
            <person name="Novak P."/>
            <person name="Neumann P."/>
        </authorList>
    </citation>
    <scope>NUCLEOTIDE SEQUENCE</scope>
</reference>
<keyword evidence="6" id="KW-0378">Hydrolase</keyword>
<name>A0AAV0CN97_9ASTE</name>
<dbReference type="CDD" id="cd17951">
    <property type="entry name" value="DEADc_DDX41"/>
    <property type="match status" value="1"/>
</dbReference>
<protein>
    <recommendedName>
        <fullName evidence="2">RNA helicase</fullName>
        <ecNumber evidence="2">3.6.4.13</ecNumber>
    </recommendedName>
</protein>
<evidence type="ECO:0000313" key="19">
    <source>
        <dbReference type="Proteomes" id="UP001152523"/>
    </source>
</evidence>
<feature type="short sequence motif" description="Q motif" evidence="13">
    <location>
        <begin position="210"/>
        <end position="238"/>
    </location>
</feature>
<dbReference type="CDD" id="cd18787">
    <property type="entry name" value="SF2_C_DEAD"/>
    <property type="match status" value="1"/>
</dbReference>
<dbReference type="GO" id="GO:0005524">
    <property type="term" value="F:ATP binding"/>
    <property type="evidence" value="ECO:0007669"/>
    <property type="project" value="UniProtKB-KW"/>
</dbReference>
<comment type="similarity">
    <text evidence="11">Belongs to the DEAD box helicase family. DDX41 subfamily.</text>
</comment>
<dbReference type="SUPFAM" id="SSF52540">
    <property type="entry name" value="P-loop containing nucleoside triphosphate hydrolases"/>
    <property type="match status" value="1"/>
</dbReference>
<keyword evidence="9" id="KW-0067">ATP-binding</keyword>
<dbReference type="GO" id="GO:0000398">
    <property type="term" value="P:mRNA splicing, via spliceosome"/>
    <property type="evidence" value="ECO:0007669"/>
    <property type="project" value="InterPro"/>
</dbReference>
<dbReference type="Proteomes" id="UP001152523">
    <property type="component" value="Unassembled WGS sequence"/>
</dbReference>
<keyword evidence="7" id="KW-0347">Helicase</keyword>
<dbReference type="SMART" id="SM00487">
    <property type="entry name" value="DEXDc"/>
    <property type="match status" value="1"/>
</dbReference>
<dbReference type="GO" id="GO:0008270">
    <property type="term" value="F:zinc ion binding"/>
    <property type="evidence" value="ECO:0007669"/>
    <property type="project" value="UniProtKB-KW"/>
</dbReference>
<dbReference type="InterPro" id="IPR001650">
    <property type="entry name" value="Helicase_C-like"/>
</dbReference>
<dbReference type="GO" id="GO:0003724">
    <property type="term" value="F:RNA helicase activity"/>
    <property type="evidence" value="ECO:0007669"/>
    <property type="project" value="UniProtKB-EC"/>
</dbReference>
<dbReference type="GO" id="GO:0003723">
    <property type="term" value="F:RNA binding"/>
    <property type="evidence" value="ECO:0007669"/>
    <property type="project" value="UniProtKB-KW"/>
</dbReference>
<feature type="domain" description="DEAD-box RNA helicase Q" evidence="17">
    <location>
        <begin position="210"/>
        <end position="238"/>
    </location>
</feature>
<dbReference type="InterPro" id="IPR014001">
    <property type="entry name" value="Helicase_ATP-bd"/>
</dbReference>
<feature type="domain" description="Helicase C-terminal" evidence="16">
    <location>
        <begin position="436"/>
        <end position="596"/>
    </location>
</feature>
<dbReference type="Pfam" id="PF00271">
    <property type="entry name" value="Helicase_C"/>
    <property type="match status" value="1"/>
</dbReference>
<evidence type="ECO:0000256" key="8">
    <source>
        <dbReference type="ARBA" id="ARBA00022833"/>
    </source>
</evidence>